<dbReference type="GO" id="GO:0051707">
    <property type="term" value="P:response to other organism"/>
    <property type="evidence" value="ECO:0007669"/>
    <property type="project" value="UniProtKB-ARBA"/>
</dbReference>
<dbReference type="AlphaFoldDB" id="A0A8T2Z6U9"/>
<dbReference type="InterPro" id="IPR041118">
    <property type="entry name" value="Rx_N"/>
</dbReference>
<proteinExistence type="predicted"/>
<dbReference type="Pfam" id="PF23598">
    <property type="entry name" value="LRR_14"/>
    <property type="match status" value="1"/>
</dbReference>
<name>A0A8T2Z6U9_POPDE</name>
<dbReference type="Gene3D" id="1.20.5.4130">
    <property type="match status" value="1"/>
</dbReference>
<evidence type="ECO:0000259" key="4">
    <source>
        <dbReference type="Pfam" id="PF00931"/>
    </source>
</evidence>
<dbReference type="GO" id="GO:0006952">
    <property type="term" value="P:defense response"/>
    <property type="evidence" value="ECO:0007669"/>
    <property type="project" value="UniProtKB-KW"/>
</dbReference>
<dbReference type="CDD" id="cd14798">
    <property type="entry name" value="RX-CC_like"/>
    <property type="match status" value="1"/>
</dbReference>
<dbReference type="InterPro" id="IPR032675">
    <property type="entry name" value="LRR_dom_sf"/>
</dbReference>
<sequence length="656" mass="75249">MAEAAVSFVLERLADLFDELEFHTDVHKEVERLQDELRRIRCFLRDADAKQDEDERVRNWVSDIRDVAYDAEDLIDRFIMNNDPLKKKKKNHFIKKCTSYVKGWKQRSKIAEDLMAIRSRLQDISASRETYGIQNVGEGTTAAGEILRKLRRSSPRGEERDIVGLEDDTAKLVDHLLQMGDHWSAVSIVGMGGIGKTTLGIKIYNHSAVRARFPSRAWICVSQEFSARDILQRVIRQIASPRERLEALTDEELEDLAKTENFLQIPGNENIPPLTRCRRHPIYSDSHLSCVERLSPHLRSLLFFRVVSRVRYRYFIGRNVYGFCELSGAKFDYITRNFKLLRILELEGISCSSIPSTIGELIHLSYLGLKETNIRVLPSTLGSLCNLQTLDIAGNLHLRIIPDVICNMKNLRHLYMCGHSGGHLRIDTLKHLQTLTEIDVSRWKQNNTADLVSLRKLGIRGNLCSDTIKIFDSISALLQLRSLYLRAEGAEFPLLVQLGSLRSLIKLHLRGGISQLPSQQDFPPNLSQLTLEHTQLEQESIVILEKLPKLSILRFKAESYSKEKLTISADGFPQLEFLEFNSLESLHEFNIEENAVPRLESFLIVNCKGLRMLPEEMRFVATLHKLVIEEMPKVFVDRLQGEDLHKVQHIPLIKFI</sequence>
<keyword evidence="3" id="KW-0611">Plant defense</keyword>
<dbReference type="Gene3D" id="3.80.10.10">
    <property type="entry name" value="Ribonuclease Inhibitor"/>
    <property type="match status" value="1"/>
</dbReference>
<dbReference type="Pfam" id="PF18052">
    <property type="entry name" value="Rx_N"/>
    <property type="match status" value="1"/>
</dbReference>
<gene>
    <name evidence="7" type="ORF">H0E87_006434</name>
</gene>
<dbReference type="GO" id="GO:0043531">
    <property type="term" value="F:ADP binding"/>
    <property type="evidence" value="ECO:0007669"/>
    <property type="project" value="InterPro"/>
</dbReference>
<dbReference type="Proteomes" id="UP000807159">
    <property type="component" value="Chromosome 3"/>
</dbReference>
<dbReference type="Gene3D" id="3.40.50.300">
    <property type="entry name" value="P-loop containing nucleotide triphosphate hydrolases"/>
    <property type="match status" value="1"/>
</dbReference>
<dbReference type="SUPFAM" id="SSF52540">
    <property type="entry name" value="P-loop containing nucleoside triphosphate hydrolases"/>
    <property type="match status" value="1"/>
</dbReference>
<dbReference type="InterPro" id="IPR055414">
    <property type="entry name" value="LRR_R13L4/SHOC2-like"/>
</dbReference>
<protein>
    <submittedName>
        <fullName evidence="7">Uncharacterized protein</fullName>
    </submittedName>
</protein>
<organism evidence="7 8">
    <name type="scientific">Populus deltoides</name>
    <name type="common">Eastern poplar</name>
    <name type="synonym">Eastern cottonwood</name>
    <dbReference type="NCBI Taxonomy" id="3696"/>
    <lineage>
        <taxon>Eukaryota</taxon>
        <taxon>Viridiplantae</taxon>
        <taxon>Streptophyta</taxon>
        <taxon>Embryophyta</taxon>
        <taxon>Tracheophyta</taxon>
        <taxon>Spermatophyta</taxon>
        <taxon>Magnoliopsida</taxon>
        <taxon>eudicotyledons</taxon>
        <taxon>Gunneridae</taxon>
        <taxon>Pentapetalae</taxon>
        <taxon>rosids</taxon>
        <taxon>fabids</taxon>
        <taxon>Malpighiales</taxon>
        <taxon>Salicaceae</taxon>
        <taxon>Saliceae</taxon>
        <taxon>Populus</taxon>
    </lineage>
</organism>
<reference evidence="7" key="1">
    <citation type="journal article" date="2021" name="J. Hered.">
        <title>Genome Assembly of Salicaceae Populus deltoides (Eastern Cottonwood) I-69 Based on Nanopore Sequencing and Hi-C Technologies.</title>
        <authorList>
            <person name="Bai S."/>
            <person name="Wu H."/>
            <person name="Zhang J."/>
            <person name="Pan Z."/>
            <person name="Zhao W."/>
            <person name="Li Z."/>
            <person name="Tong C."/>
        </authorList>
    </citation>
    <scope>NUCLEOTIDE SEQUENCE</scope>
    <source>
        <tissue evidence="7">Leaf</tissue>
    </source>
</reference>
<dbReference type="PANTHER" id="PTHR19338:SF66">
    <property type="entry name" value="NB-ARC DOMAIN-CONTAINING PROTEIN"/>
    <property type="match status" value="1"/>
</dbReference>
<accession>A0A8T2Z6U9</accession>
<feature type="domain" description="Disease resistance R13L4/SHOC-2-like LRR" evidence="6">
    <location>
        <begin position="336"/>
        <end position="605"/>
    </location>
</feature>
<evidence type="ECO:0000256" key="3">
    <source>
        <dbReference type="ARBA" id="ARBA00022821"/>
    </source>
</evidence>
<feature type="domain" description="NB-ARC" evidence="4">
    <location>
        <begin position="166"/>
        <end position="252"/>
    </location>
</feature>
<dbReference type="InterPro" id="IPR027417">
    <property type="entry name" value="P-loop_NTPase"/>
</dbReference>
<dbReference type="PANTHER" id="PTHR19338">
    <property type="entry name" value="TRANSLOCASE OF INNER MITOCHONDRIAL MEMBRANE 13 HOMOLOG"/>
    <property type="match status" value="1"/>
</dbReference>
<evidence type="ECO:0000256" key="2">
    <source>
        <dbReference type="ARBA" id="ARBA00022741"/>
    </source>
</evidence>
<comment type="caution">
    <text evidence="7">The sequence shown here is derived from an EMBL/GenBank/DDBJ whole genome shotgun (WGS) entry which is preliminary data.</text>
</comment>
<evidence type="ECO:0000259" key="5">
    <source>
        <dbReference type="Pfam" id="PF18052"/>
    </source>
</evidence>
<dbReference type="Pfam" id="PF00931">
    <property type="entry name" value="NB-ARC"/>
    <property type="match status" value="1"/>
</dbReference>
<dbReference type="SUPFAM" id="SSF52058">
    <property type="entry name" value="L domain-like"/>
    <property type="match status" value="1"/>
</dbReference>
<feature type="domain" description="Disease resistance N-terminal" evidence="5">
    <location>
        <begin position="5"/>
        <end position="92"/>
    </location>
</feature>
<dbReference type="InterPro" id="IPR038005">
    <property type="entry name" value="RX-like_CC"/>
</dbReference>
<keyword evidence="2" id="KW-0547">Nucleotide-binding</keyword>
<evidence type="ECO:0000256" key="1">
    <source>
        <dbReference type="ARBA" id="ARBA00022737"/>
    </source>
</evidence>
<evidence type="ECO:0000313" key="8">
    <source>
        <dbReference type="Proteomes" id="UP000807159"/>
    </source>
</evidence>
<keyword evidence="8" id="KW-1185">Reference proteome</keyword>
<dbReference type="EMBL" id="JACEGQ020000003">
    <property type="protein sequence ID" value="KAH8513137.1"/>
    <property type="molecule type" value="Genomic_DNA"/>
</dbReference>
<evidence type="ECO:0000313" key="7">
    <source>
        <dbReference type="EMBL" id="KAH8513137.1"/>
    </source>
</evidence>
<dbReference type="InterPro" id="IPR002182">
    <property type="entry name" value="NB-ARC"/>
</dbReference>
<evidence type="ECO:0000259" key="6">
    <source>
        <dbReference type="Pfam" id="PF23598"/>
    </source>
</evidence>
<keyword evidence="1" id="KW-0677">Repeat</keyword>